<name>A0A8D0BG14_SALMN</name>
<evidence type="ECO:0000256" key="1">
    <source>
        <dbReference type="ARBA" id="ARBA00002844"/>
    </source>
</evidence>
<comment type="similarity">
    <text evidence="2">Belongs to the PKI family.</text>
</comment>
<dbReference type="AlphaFoldDB" id="A0A8D0BG14"/>
<dbReference type="OMA" id="FFVHSET"/>
<dbReference type="InterPro" id="IPR004171">
    <property type="entry name" value="cAMP_dep_PKI"/>
</dbReference>
<dbReference type="Pfam" id="PF02827">
    <property type="entry name" value="PKI"/>
    <property type="match status" value="1"/>
</dbReference>
<keyword evidence="5" id="KW-1185">Reference proteome</keyword>
<evidence type="ECO:0000313" key="5">
    <source>
        <dbReference type="Proteomes" id="UP000694421"/>
    </source>
</evidence>
<evidence type="ECO:0000256" key="3">
    <source>
        <dbReference type="ARBA" id="ARBA00023013"/>
    </source>
</evidence>
<dbReference type="PANTHER" id="PTHR15416">
    <property type="entry name" value="CAMP-DEPENDENT PROTEIN KINASE INHIBITOR/PKI"/>
    <property type="match status" value="1"/>
</dbReference>
<evidence type="ECO:0000313" key="4">
    <source>
        <dbReference type="Ensembl" id="ENSSMRP00000007341.1"/>
    </source>
</evidence>
<protein>
    <recommendedName>
        <fullName evidence="6">cAMP-dependent protein kinase inhibitor gamma</fullName>
    </recommendedName>
</protein>
<accession>A0A8D0BG14</accession>
<proteinExistence type="inferred from homology"/>
<dbReference type="Proteomes" id="UP000694421">
    <property type="component" value="Unplaced"/>
</dbReference>
<dbReference type="GO" id="GO:0004862">
    <property type="term" value="F:cAMP-dependent protein kinase inhibitor activity"/>
    <property type="evidence" value="ECO:0007669"/>
    <property type="project" value="InterPro"/>
</dbReference>
<reference evidence="4" key="1">
    <citation type="submission" date="2025-08" db="UniProtKB">
        <authorList>
            <consortium name="Ensembl"/>
        </authorList>
    </citation>
    <scope>IDENTIFICATION</scope>
</reference>
<comment type="function">
    <text evidence="1">Extremely potent competitive inhibitor of cAMP-dependent protein kinase activity, this protein interacts with the catalytic subunit of the enzyme after the cAMP-induced dissociation of its regulatory chains.</text>
</comment>
<dbReference type="GeneTree" id="ENSGT01010000223418"/>
<evidence type="ECO:0000256" key="2">
    <source>
        <dbReference type="ARBA" id="ARBA00006393"/>
    </source>
</evidence>
<sequence>MMETEAAYSDFISCDRSGRRNAIHDLRGDASSLKLEKLASTMGAIAVTEEGETLQLTSLPVLIPCMLKSWPLRMPLYRIAS</sequence>
<reference evidence="4" key="2">
    <citation type="submission" date="2025-09" db="UniProtKB">
        <authorList>
            <consortium name="Ensembl"/>
        </authorList>
    </citation>
    <scope>IDENTIFICATION</scope>
</reference>
<dbReference type="Ensembl" id="ENSSMRT00000008595.1">
    <property type="protein sequence ID" value="ENSSMRP00000007341.1"/>
    <property type="gene ID" value="ENSSMRG00000005901.1"/>
</dbReference>
<organism evidence="4 5">
    <name type="scientific">Salvator merianae</name>
    <name type="common">Argentine black and white tegu</name>
    <name type="synonym">Tupinambis merianae</name>
    <dbReference type="NCBI Taxonomy" id="96440"/>
    <lineage>
        <taxon>Eukaryota</taxon>
        <taxon>Metazoa</taxon>
        <taxon>Chordata</taxon>
        <taxon>Craniata</taxon>
        <taxon>Vertebrata</taxon>
        <taxon>Euteleostomi</taxon>
        <taxon>Lepidosauria</taxon>
        <taxon>Squamata</taxon>
        <taxon>Bifurcata</taxon>
        <taxon>Unidentata</taxon>
        <taxon>Episquamata</taxon>
        <taxon>Laterata</taxon>
        <taxon>Teiioidea</taxon>
        <taxon>Teiidae</taxon>
        <taxon>Salvator</taxon>
    </lineage>
</organism>
<keyword evidence="3" id="KW-0649">Protein kinase inhibitor</keyword>
<evidence type="ECO:0008006" key="6">
    <source>
        <dbReference type="Google" id="ProtNLM"/>
    </source>
</evidence>